<feature type="domain" description="Rad50/SbcC-type AAA" evidence="4">
    <location>
        <begin position="5"/>
        <end position="289"/>
    </location>
</feature>
<evidence type="ECO:0000256" key="1">
    <source>
        <dbReference type="ARBA" id="ARBA00023054"/>
    </source>
</evidence>
<dbReference type="PANTHER" id="PTHR32114:SF2">
    <property type="entry name" value="ABC TRANSPORTER ABCH.3"/>
    <property type="match status" value="1"/>
</dbReference>
<feature type="compositionally biased region" description="Acidic residues" evidence="3">
    <location>
        <begin position="784"/>
        <end position="796"/>
    </location>
</feature>
<feature type="region of interest" description="Disordered" evidence="3">
    <location>
        <begin position="1034"/>
        <end position="1058"/>
    </location>
</feature>
<comment type="similarity">
    <text evidence="2">Belongs to the Sph1/Sph2 family.</text>
</comment>
<proteinExistence type="inferred from homology"/>
<feature type="compositionally biased region" description="Basic and acidic residues" evidence="3">
    <location>
        <begin position="328"/>
        <end position="354"/>
    </location>
</feature>
<evidence type="ECO:0000259" key="4">
    <source>
        <dbReference type="Pfam" id="PF13476"/>
    </source>
</evidence>
<feature type="compositionally biased region" description="Basic and acidic residues" evidence="3">
    <location>
        <begin position="394"/>
        <end position="409"/>
    </location>
</feature>
<keyword evidence="1" id="KW-0175">Coiled coil</keyword>
<dbReference type="Proteomes" id="UP000292704">
    <property type="component" value="Unassembled WGS sequence"/>
</dbReference>
<protein>
    <recommendedName>
        <fullName evidence="4">Rad50/SbcC-type AAA domain-containing protein</fullName>
    </recommendedName>
</protein>
<dbReference type="Gene3D" id="1.10.287.1490">
    <property type="match status" value="2"/>
</dbReference>
<feature type="compositionally biased region" description="Acidic residues" evidence="3">
    <location>
        <begin position="380"/>
        <end position="389"/>
    </location>
</feature>
<dbReference type="GO" id="GO:0006302">
    <property type="term" value="P:double-strand break repair"/>
    <property type="evidence" value="ECO:0007669"/>
    <property type="project" value="InterPro"/>
</dbReference>
<dbReference type="AlphaFoldDB" id="A0A482XXX1"/>
<dbReference type="EMBL" id="SHMR01000001">
    <property type="protein sequence ID" value="RZH68768.1"/>
    <property type="molecule type" value="Genomic_DNA"/>
</dbReference>
<dbReference type="PANTHER" id="PTHR32114">
    <property type="entry name" value="ABC TRANSPORTER ABCH.3"/>
    <property type="match status" value="1"/>
</dbReference>
<evidence type="ECO:0000313" key="6">
    <source>
        <dbReference type="Proteomes" id="UP000292704"/>
    </source>
</evidence>
<dbReference type="Gene3D" id="3.40.50.300">
    <property type="entry name" value="P-loop containing nucleotide triphosphate hydrolases"/>
    <property type="match status" value="2"/>
</dbReference>
<dbReference type="SUPFAM" id="SSF46579">
    <property type="entry name" value="Prefoldin"/>
    <property type="match status" value="1"/>
</dbReference>
<dbReference type="OrthoDB" id="201160at2157"/>
<reference evidence="5 6" key="1">
    <citation type="submission" date="2019-02" db="EMBL/GenBank/DDBJ databases">
        <title>Genome analysis provides insights into bioremediation potentialities and Haloocin production by Natrinema altunense strain 4.1R isolated from Chott Douz in Tunisian desert.</title>
        <authorList>
            <person name="Najjari A."/>
            <person name="Youssef N."/>
            <person name="Ben Dhia O."/>
            <person name="Ferjani R."/>
            <person name="El Hidri D."/>
            <person name="Ouzari H.I."/>
            <person name="Cherif A."/>
        </authorList>
    </citation>
    <scope>NUCLEOTIDE SEQUENCE [LARGE SCALE GENOMIC DNA]</scope>
    <source>
        <strain evidence="5 6">4.1R</strain>
    </source>
</reference>
<feature type="compositionally biased region" description="Basic and acidic residues" evidence="3">
    <location>
        <begin position="361"/>
        <end position="379"/>
    </location>
</feature>
<comment type="caution">
    <text evidence="5">The sequence shown here is derived from an EMBL/GenBank/DDBJ whole genome shotgun (WGS) entry which is preliminary data.</text>
</comment>
<organism evidence="5 6">
    <name type="scientific">Natrinema altunense</name>
    <dbReference type="NCBI Taxonomy" id="222984"/>
    <lineage>
        <taxon>Archaea</taxon>
        <taxon>Methanobacteriati</taxon>
        <taxon>Methanobacteriota</taxon>
        <taxon>Stenosarchaea group</taxon>
        <taxon>Halobacteria</taxon>
        <taxon>Halobacteriales</taxon>
        <taxon>Natrialbaceae</taxon>
        <taxon>Natrinema</taxon>
    </lineage>
</organism>
<dbReference type="InterPro" id="IPR038729">
    <property type="entry name" value="Rad50/SbcC_AAA"/>
</dbReference>
<gene>
    <name evidence="5" type="ORF">ELS17_04710</name>
</gene>
<evidence type="ECO:0000256" key="3">
    <source>
        <dbReference type="SAM" id="MobiDB-lite"/>
    </source>
</evidence>
<sequence length="1058" mass="118598">MKFERLTLTDFQSYDELEIEFDEGLTLIYGGNGAGKSTIARALYTTLYPRYGRNRIGAHGLADLIQDGKDEATSELVFSVGDDRYQITVDISRRSDGGAAASAEMIILETGETYSTKSTEIEEKVTQLLGMNAKAFANSTYAQQTELNRLIEATPSEREEILDNLLGLTAPDEYEEDVREVTGPIEDWLDDKRSKLQSVREDIDDLEADDPKATLRSKAEEVDRLEDRIEELEGGVEEARERLRDVEDDIEEHRDQQSELDDLEGERDEIASTIADLETEIEELEDEIEQCAEDIDTRRDRIADLDEEVDDFDLTDREEAEAAVVHYEERYDDASATAEQKREAVSTAEDRVDRLEEELDDLRADLDDAESRRDAREEAVDAAEEELGEAEATLETRRDQRDEQLREYLDDPLDEVDDHEAAVRGRMSDLREEKSDLEAERETKRDRRTRLREEVATAEEELAEARERREDIRQSLDADVDDPEAAFEAAVDRADEAASALGFSVSAGDIDTVFTGDLPQELEDALDDHRGAAEALADARETVGRASARAEDLNSLADGEWPLDGGDVGQSHDYGAHLERLADERSSAEAAATEARDDLNASETRLERVRAVAEALFEAASFRALADVAAEIEELEGDIESACDTRATLKADIESLDSQIERLGSAVQDGEEAIDAIEDAETAADATEEAERAVDDARDELTTVEDEIAELESEIADTEGELDDAREAVDEAEAELDAAEATMSSVEAARDAARDARDAHSEIDTLESDREGHRSRRDDRKEQLEDEREELQEVSDEIEELEASLDDTTLEELREQKQKVEGWIDDLEGQLKDAREERDDALDAKSRAEERLERLRRKRERKADLEEQIGWAQGLLNDFDTITETYEQVQTRMREKVLDRLKLHTNKVFRDLYQNSTYEAVDIDEDYDLRLVSGSETARDPHKASGGEGVLVTIALRAGVYRVLADQAEGRDERLPPFILDEPTNHLDEAHIDQLEEAVESIRDWSVPQVFVIDRYEGLVEGADHRIHVEMDDGDGASKIDADVATDTGGESAEAGGD</sequence>
<accession>A0A482XXX1</accession>
<feature type="region of interest" description="Disordered" evidence="3">
    <location>
        <begin position="739"/>
        <end position="796"/>
    </location>
</feature>
<feature type="region of interest" description="Disordered" evidence="3">
    <location>
        <begin position="328"/>
        <end position="483"/>
    </location>
</feature>
<feature type="compositionally biased region" description="Basic and acidic residues" evidence="3">
    <location>
        <begin position="748"/>
        <end position="783"/>
    </location>
</feature>
<evidence type="ECO:0000256" key="2">
    <source>
        <dbReference type="ARBA" id="ARBA00049666"/>
    </source>
</evidence>
<evidence type="ECO:0000313" key="5">
    <source>
        <dbReference type="EMBL" id="RZH68768.1"/>
    </source>
</evidence>
<dbReference type="Pfam" id="PF13476">
    <property type="entry name" value="AAA_23"/>
    <property type="match status" value="1"/>
</dbReference>
<feature type="compositionally biased region" description="Basic and acidic residues" evidence="3">
    <location>
        <begin position="419"/>
        <end position="455"/>
    </location>
</feature>
<dbReference type="SUPFAM" id="SSF57997">
    <property type="entry name" value="Tropomyosin"/>
    <property type="match status" value="1"/>
</dbReference>
<dbReference type="Pfam" id="PF13558">
    <property type="entry name" value="SbcC_Walker_B"/>
    <property type="match status" value="1"/>
</dbReference>
<dbReference type="SUPFAM" id="SSF52540">
    <property type="entry name" value="P-loop containing nucleoside triphosphate hydrolases"/>
    <property type="match status" value="2"/>
</dbReference>
<feature type="compositionally biased region" description="Basic and acidic residues" evidence="3">
    <location>
        <begin position="463"/>
        <end position="476"/>
    </location>
</feature>
<dbReference type="RefSeq" id="WP_130169729.1">
    <property type="nucleotide sequence ID" value="NZ_SHMR01000001.1"/>
</dbReference>
<name>A0A482XXX1_9EURY</name>
<dbReference type="InterPro" id="IPR027417">
    <property type="entry name" value="P-loop_NTPase"/>
</dbReference>
<dbReference type="GO" id="GO:0016887">
    <property type="term" value="F:ATP hydrolysis activity"/>
    <property type="evidence" value="ECO:0007669"/>
    <property type="project" value="InterPro"/>
</dbReference>